<dbReference type="InterPro" id="IPR027417">
    <property type="entry name" value="P-loop_NTPase"/>
</dbReference>
<dbReference type="Pfam" id="PF01926">
    <property type="entry name" value="MMR_HSR1"/>
    <property type="match status" value="2"/>
</dbReference>
<keyword evidence="1" id="KW-0547">Nucleotide-binding</keyword>
<name>A0A409YAQ5_9AGAR</name>
<dbReference type="AlphaFoldDB" id="A0A409YAQ5"/>
<dbReference type="PANTHER" id="PTHR46498">
    <property type="entry name" value="GTP-BINDING PROTEIN 8"/>
    <property type="match status" value="1"/>
</dbReference>
<dbReference type="InterPro" id="IPR020828">
    <property type="entry name" value="GlycerAld_3-P_DH_NAD(P)-bd"/>
</dbReference>
<dbReference type="GO" id="GO:0005739">
    <property type="term" value="C:mitochondrion"/>
    <property type="evidence" value="ECO:0007669"/>
    <property type="project" value="TreeGrafter"/>
</dbReference>
<dbReference type="Gene3D" id="3.40.50.720">
    <property type="entry name" value="NAD(P)-binding Rossmann-like Domain"/>
    <property type="match status" value="1"/>
</dbReference>
<dbReference type="SMART" id="SM00846">
    <property type="entry name" value="Gp_dh_N"/>
    <property type="match status" value="1"/>
</dbReference>
<evidence type="ECO:0000259" key="2">
    <source>
        <dbReference type="SMART" id="SM00846"/>
    </source>
</evidence>
<dbReference type="InterPro" id="IPR036291">
    <property type="entry name" value="NAD(P)-bd_dom_sf"/>
</dbReference>
<dbReference type="CDD" id="cd00882">
    <property type="entry name" value="Ras_like_GTPase"/>
    <property type="match status" value="2"/>
</dbReference>
<sequence length="1271" mass="141861">MPAEYKNIDITGPISIEHRPEIWGEDFWCILIMGPTGAGKSTFIESLAGPNSSISKISSNQLDGFTQQITAYELHGVTRKLGSGPLFLFDTPGFADAKVSEMDIVLMIQEYMESQEIKFFNRILYLSPITAIRLPGSQRQVMKTFSALTGIVDTADQITVVTTMWDGVYGERGLSRAEATYTELRDSVWKDAIRRGTQITKFHNTRDSALHVMDGILADANSADKFFPLEEKAQGGDTPLRDLPFGINLYHDLIARIQAFQLQKEVLQLELVDPSMAEDDETRTIFQSQLTEAHDLEEYKMITANQPLSIERCERVSVTEPSWRVLVMGPTGAGKSTFIEALESQPSLQISSNKLEGFTQTVTTYRVRNLSSDRVPIYIVDSPGFNDVKISEMGIVSMLKAWIQDNGLNIQNFSFRIDRLKPYKTRSATDYDFNIAGYGFRDAGILDQLGFNIQLAADAKVMAAFDYVNLIVCTVSDNYLDHGICDTPPTYSSWSMSVSTGCIGRIIFPDALKLQGISVVAINDPFIDLEYMVYMFKYNSVHGRFKGTIEAKDGKPVTAFAERDPAAIPWGTTSADYIVKATSPKNCTQGPVLATSSAEVQAAMASSSGGRRHDLGPVLQPSRVSQWTGINTAQNITVVTTMWDSLYGESAIRRAESTFNQLQEKVSKDFITSGDHIVKFDNTQSSALSILDDSLSRGVRDYFRIEKMVNDSQELRETPFAINLYDDLQFRIQSLRLQKANIELELSEEPANPGIPTLMTSVLTQELRSVGDDLEKFERELFELGLVDPSLCTPSLHKSSPMALSNESELAPSYSNMAPLDSELVYSNSKQPIQTSSDIASFPSLGSQEFKSSAVAPPSRSSRVELQGKPSSQLTKLKFANIVTRSRVVVKECLGLSVEDSWRVLIMGPTGAGKSTFIEALAGSDQSDFRISSNQLDGFTQKVANYELVGCKHKEDDGQVYVIDTPGFADAKLSELDIVSMIHRHMKEDDITFFHRILYLTPITSVRMPGSHRQVIKTFKALTGNQTEDQITIVTTMWDTLHSEKSRQRAEATYKQLKNEFWKDSIDNGSKLAKFYNTQESALRIIDNALVKTKTATYFALESVIQAEVEENSPIRFQDMPFGINIHTDLVQRIQALRMMRDYLELELRSSSPSDKAIRTVIESQLSETKEILTRFEQQLKELGYSLPQFTVPEAPAPAIAGTQAPEAPSIPMNPEPVNAPSLTTKAVNLNKPPEQQSSTLAIGRQSRLKRWMRVVNAWQAKLFHYRRRNP</sequence>
<evidence type="ECO:0000313" key="3">
    <source>
        <dbReference type="EMBL" id="PPR00095.1"/>
    </source>
</evidence>
<dbReference type="EMBL" id="NHTK01001334">
    <property type="protein sequence ID" value="PPR00095.1"/>
    <property type="molecule type" value="Genomic_DNA"/>
</dbReference>
<dbReference type="Proteomes" id="UP000284842">
    <property type="component" value="Unassembled WGS sequence"/>
</dbReference>
<proteinExistence type="predicted"/>
<dbReference type="OrthoDB" id="2846732at2759"/>
<protein>
    <recommendedName>
        <fullName evidence="2">Glyceraldehyde 3-phosphate dehydrogenase NAD(P) binding domain-containing protein</fullName>
    </recommendedName>
</protein>
<dbReference type="GO" id="GO:0051287">
    <property type="term" value="F:NAD binding"/>
    <property type="evidence" value="ECO:0007669"/>
    <property type="project" value="InterPro"/>
</dbReference>
<evidence type="ECO:0000256" key="1">
    <source>
        <dbReference type="ARBA" id="ARBA00022741"/>
    </source>
</evidence>
<dbReference type="PANTHER" id="PTHR46498:SF1">
    <property type="entry name" value="GTP-BINDING PROTEIN 8"/>
    <property type="match status" value="1"/>
</dbReference>
<gene>
    <name evidence="3" type="ORF">CVT24_008997</name>
</gene>
<organism evidence="3 4">
    <name type="scientific">Panaeolus cyanescens</name>
    <dbReference type="NCBI Taxonomy" id="181874"/>
    <lineage>
        <taxon>Eukaryota</taxon>
        <taxon>Fungi</taxon>
        <taxon>Dikarya</taxon>
        <taxon>Basidiomycota</taxon>
        <taxon>Agaricomycotina</taxon>
        <taxon>Agaricomycetes</taxon>
        <taxon>Agaricomycetidae</taxon>
        <taxon>Agaricales</taxon>
        <taxon>Agaricineae</taxon>
        <taxon>Galeropsidaceae</taxon>
        <taxon>Panaeolus</taxon>
    </lineage>
</organism>
<dbReference type="SUPFAM" id="SSF52540">
    <property type="entry name" value="P-loop containing nucleoside triphosphate hydrolases"/>
    <property type="match status" value="3"/>
</dbReference>
<reference evidence="3 4" key="1">
    <citation type="journal article" date="2018" name="Evol. Lett.">
        <title>Horizontal gene cluster transfer increased hallucinogenic mushroom diversity.</title>
        <authorList>
            <person name="Reynolds H.T."/>
            <person name="Vijayakumar V."/>
            <person name="Gluck-Thaler E."/>
            <person name="Korotkin H.B."/>
            <person name="Matheny P.B."/>
            <person name="Slot J.C."/>
        </authorList>
    </citation>
    <scope>NUCLEOTIDE SEQUENCE [LARGE SCALE GENOMIC DNA]</scope>
    <source>
        <strain evidence="3 4">2629</strain>
    </source>
</reference>
<dbReference type="InterPro" id="IPR006073">
    <property type="entry name" value="GTP-bd"/>
</dbReference>
<dbReference type="Pfam" id="PF00044">
    <property type="entry name" value="Gp_dh_N"/>
    <property type="match status" value="1"/>
</dbReference>
<dbReference type="InterPro" id="IPR052279">
    <property type="entry name" value="EngB_GTPase"/>
</dbReference>
<evidence type="ECO:0000313" key="4">
    <source>
        <dbReference type="Proteomes" id="UP000284842"/>
    </source>
</evidence>
<comment type="caution">
    <text evidence="3">The sequence shown here is derived from an EMBL/GenBank/DDBJ whole genome shotgun (WGS) entry which is preliminary data.</text>
</comment>
<accession>A0A409YAQ5</accession>
<dbReference type="InterPro" id="IPR006703">
    <property type="entry name" value="G_AIG1"/>
</dbReference>
<dbReference type="STRING" id="181874.A0A409YAQ5"/>
<dbReference type="Pfam" id="PF04548">
    <property type="entry name" value="AIG1"/>
    <property type="match status" value="1"/>
</dbReference>
<dbReference type="Gene3D" id="3.40.50.300">
    <property type="entry name" value="P-loop containing nucleotide triphosphate hydrolases"/>
    <property type="match status" value="3"/>
</dbReference>
<feature type="domain" description="Glyceraldehyde 3-phosphate dehydrogenase NAD(P) binding" evidence="2">
    <location>
        <begin position="496"/>
        <end position="605"/>
    </location>
</feature>
<dbReference type="GO" id="GO:0005525">
    <property type="term" value="F:GTP binding"/>
    <property type="evidence" value="ECO:0007669"/>
    <property type="project" value="InterPro"/>
</dbReference>
<dbReference type="SUPFAM" id="SSF51735">
    <property type="entry name" value="NAD(P)-binding Rossmann-fold domains"/>
    <property type="match status" value="1"/>
</dbReference>
<dbReference type="InParanoid" id="A0A409YAQ5"/>
<keyword evidence="4" id="KW-1185">Reference proteome</keyword>